<name>A0A7Y0LZU9_CELFI</name>
<dbReference type="EMBL" id="JABCJJ010000028">
    <property type="protein sequence ID" value="NMR21267.1"/>
    <property type="molecule type" value="Genomic_DNA"/>
</dbReference>
<dbReference type="Proteomes" id="UP000562124">
    <property type="component" value="Unassembled WGS sequence"/>
</dbReference>
<gene>
    <name evidence="4" type="ORF">HIR71_13760</name>
</gene>
<evidence type="ECO:0000259" key="3">
    <source>
        <dbReference type="Pfam" id="PF11898"/>
    </source>
</evidence>
<comment type="caution">
    <text evidence="4">The sequence shown here is derived from an EMBL/GenBank/DDBJ whole genome shotgun (WGS) entry which is preliminary data.</text>
</comment>
<feature type="region of interest" description="Disordered" evidence="1">
    <location>
        <begin position="156"/>
        <end position="176"/>
    </location>
</feature>
<feature type="region of interest" description="Disordered" evidence="1">
    <location>
        <begin position="30"/>
        <end position="123"/>
    </location>
</feature>
<dbReference type="Pfam" id="PF07717">
    <property type="entry name" value="OB_NTP_bind"/>
    <property type="match status" value="1"/>
</dbReference>
<evidence type="ECO:0000313" key="4">
    <source>
        <dbReference type="EMBL" id="NMR21267.1"/>
    </source>
</evidence>
<organism evidence="4 5">
    <name type="scientific">Cellulomonas fimi</name>
    <dbReference type="NCBI Taxonomy" id="1708"/>
    <lineage>
        <taxon>Bacteria</taxon>
        <taxon>Bacillati</taxon>
        <taxon>Actinomycetota</taxon>
        <taxon>Actinomycetes</taxon>
        <taxon>Micrococcales</taxon>
        <taxon>Cellulomonadaceae</taxon>
        <taxon>Cellulomonas</taxon>
    </lineage>
</organism>
<reference evidence="4 5" key="1">
    <citation type="submission" date="2020-04" db="EMBL/GenBank/DDBJ databases">
        <title>Sequencing and Assembly of C. fimi.</title>
        <authorList>
            <person name="Ramsey A.R."/>
        </authorList>
    </citation>
    <scope>NUCLEOTIDE SEQUENCE [LARGE SCALE GENOMIC DNA]</scope>
    <source>
        <strain evidence="4 5">SB</strain>
    </source>
</reference>
<sequence length="920" mass="100233">MCRAEHLNYLRLREWQDVVTQLREMAKPLGIRVDPPHRHRSLRTAADAARATDVSDSTRSPARAESDSSSRAPTDTAVSDLARPPHRAASDTPAAPPATQPRRRTAPGAAQQTLASDTADTPTNLRLDWDADRIHVSLLAGLLSQIGRQEVTEVRASAARGGAKPPPRPRKGGRNEYLGARGAKFAIFPGSPLSRKPPAWVMAGELVETSRLWGRDVARIQPEWAEELATHLVKRTYSEPAWSTKQGAAMADERVLLYGVPLVTQRRVLYAKVDPEHARELFLRHALVQGEWTTHHQFFHHNRDLLAQAEDLEARARRRDLVIDDDELYAFYDERVPADVVSARHFDTWWKTARRTQPDLLTFTLDMLVRGDDAAGGVSETDFPSLWPQGDLELPLTYQFEPGSDADGVTVHIPVVVLGRVRPEGFDWMVPGLREELVTALIRSLAKPVRVQLVPAPDVARDVVRWIDENLPGWADTVRAADMADSMHDAVARAVRALRGVEVPDDAWDDERLPAHLRMTFRVEEDRGGQAGAHGVVLDESKDLLALQRRLAAHTQDAVRVAVRSAVRDAVRESMRAGEAASSGTGVDDAGAPRPGGDDGLPLAAPAIAEQTGLATWPGDLPDDHLPAVVETAGPGGFRVRGYAALVEEPGPGKGVHVALRVLADPVEQARAHHRGLRRLLLIETGLATARVTTRWSGTQSLTLAASPYRSTDALVTDVQVAAIEALMTAHAGAAGPTGAGPTGAADVRDRAGYEALRATVRRGLEDTVHRVVTDLVAVLTAARELDVAVRGATSLALLNTLQDVREQAADLVHDGFVSEVGAARLPHLVRYLRAAQHRLGKAADNPNRDAELAWRIHDLEDEYRTARERAAAGPPDPARDAALGDVRWMIEELRVSLFAQHLGTPVPVSEKRIRTALAG</sequence>
<protein>
    <submittedName>
        <fullName evidence="4">DUF3418 domain-containing protein</fullName>
    </submittedName>
</protein>
<feature type="domain" description="RNA helicase HrpA C-terminal" evidence="3">
    <location>
        <begin position="245"/>
        <end position="919"/>
    </location>
</feature>
<evidence type="ECO:0000313" key="5">
    <source>
        <dbReference type="Proteomes" id="UP000562124"/>
    </source>
</evidence>
<dbReference type="Pfam" id="PF11898">
    <property type="entry name" value="DUF3418"/>
    <property type="match status" value="1"/>
</dbReference>
<evidence type="ECO:0000256" key="1">
    <source>
        <dbReference type="SAM" id="MobiDB-lite"/>
    </source>
</evidence>
<accession>A0A7Y0LZU9</accession>
<feature type="region of interest" description="Disordered" evidence="1">
    <location>
        <begin position="574"/>
        <end position="601"/>
    </location>
</feature>
<feature type="compositionally biased region" description="Polar residues" evidence="1">
    <location>
        <begin position="114"/>
        <end position="123"/>
    </location>
</feature>
<dbReference type="AlphaFoldDB" id="A0A7Y0LZU9"/>
<dbReference type="InterPro" id="IPR024590">
    <property type="entry name" value="HrpA_C"/>
</dbReference>
<feature type="domain" description="DEAD-box helicase OB fold" evidence="2">
    <location>
        <begin position="134"/>
        <end position="231"/>
    </location>
</feature>
<feature type="compositionally biased region" description="Low complexity" evidence="1">
    <location>
        <begin position="588"/>
        <end position="601"/>
    </location>
</feature>
<evidence type="ECO:0000259" key="2">
    <source>
        <dbReference type="Pfam" id="PF07717"/>
    </source>
</evidence>
<keyword evidence="5" id="KW-1185">Reference proteome</keyword>
<proteinExistence type="predicted"/>
<dbReference type="InterPro" id="IPR011709">
    <property type="entry name" value="DEAD-box_helicase_OB_fold"/>
</dbReference>
<feature type="compositionally biased region" description="Low complexity" evidence="1">
    <location>
        <begin position="43"/>
        <end position="58"/>
    </location>
</feature>